<protein>
    <submittedName>
        <fullName evidence="1">Uncharacterized protein</fullName>
    </submittedName>
</protein>
<accession>D6LEE9</accession>
<dbReference type="AlphaFoldDB" id="D6LEE9"/>
<evidence type="ECO:0000313" key="2">
    <source>
        <dbReference type="Proteomes" id="UP000003964"/>
    </source>
</evidence>
<name>D6LEE9_9FUSO</name>
<dbReference type="Proteomes" id="UP000003964">
    <property type="component" value="Unassembled WGS sequence"/>
</dbReference>
<sequence>MNKLNFIPLKEVMNKMGIDESIKPNIEMLEKRKIIWRKISDFSGLDVDINKVTCSKEGYIEYEGFSKLIAYIKEQNFSNNIDFNNPNNLKKFHIAYNCKVLNRARENKDNKYQIVLNKKPKFLIDIFVKKNLIEKDVEKELKVCQFCLDALHYKGYDYNKMAYKIREEFVNNFSFEEFLGEEFDKNEKDFKD</sequence>
<gene>
    <name evidence="1" type="ORF">HMPREF0400_00085</name>
</gene>
<proteinExistence type="predicted"/>
<dbReference type="EMBL" id="GG770381">
    <property type="protein sequence ID" value="EFG28534.2"/>
    <property type="molecule type" value="Genomic_DNA"/>
</dbReference>
<reference evidence="1 2" key="1">
    <citation type="submission" date="2010-03" db="EMBL/GenBank/DDBJ databases">
        <title>The Genome Sequence of Fusobacterium sp. 1_1_41FAA.</title>
        <authorList>
            <consortium name="The Broad Institute Genome Sequencing Platform"/>
            <person name="Ward D."/>
            <person name="Earl A."/>
            <person name="Feldgarden M."/>
            <person name="Gevers D."/>
            <person name="Young S.K."/>
            <person name="Zeng Q."/>
            <person name="Koehrsen M."/>
            <person name="Alvarado L."/>
            <person name="Berlin A."/>
            <person name="Borenstein D."/>
            <person name="Chapman S."/>
            <person name="Chen Z."/>
            <person name="Engels R."/>
            <person name="Freedman E."/>
            <person name="Gellesch M."/>
            <person name="Goldberg J."/>
            <person name="Griggs A."/>
            <person name="Gujja S."/>
            <person name="Heilman E."/>
            <person name="Heiman D."/>
            <person name="Hepburn T."/>
            <person name="Howarth C."/>
            <person name="Jen D."/>
            <person name="Larson L."/>
            <person name="Mehta T."/>
            <person name="Park D."/>
            <person name="Pearson M."/>
            <person name="Richards J."/>
            <person name="Roberts A."/>
            <person name="Saif S."/>
            <person name="Shea T."/>
            <person name="Shenoy N."/>
            <person name="Sisk P."/>
            <person name="Stolte C."/>
            <person name="Sykes S."/>
            <person name="Walk T."/>
            <person name="White J."/>
            <person name="Yandava C."/>
            <person name="Strauss J.C."/>
            <person name="Ambrose C.E."/>
            <person name="Allen-Vercoe E."/>
            <person name="Haas B."/>
            <person name="Henn M.R."/>
            <person name="Nusbaum C."/>
            <person name="Birren B."/>
        </authorList>
    </citation>
    <scope>NUCLEOTIDE SEQUENCE [LARGE SCALE GENOMIC DNA]</scope>
    <source>
        <strain evidence="1 2">1_1_41FAA</strain>
    </source>
</reference>
<dbReference type="RefSeq" id="WP_008820115.1">
    <property type="nucleotide sequence ID" value="NZ_GG770381.1"/>
</dbReference>
<organism evidence="1 2">
    <name type="scientific">Fusobacterium periodonticum 1_1_41FAA</name>
    <dbReference type="NCBI Taxonomy" id="469621"/>
    <lineage>
        <taxon>Bacteria</taxon>
        <taxon>Fusobacteriati</taxon>
        <taxon>Fusobacteriota</taxon>
        <taxon>Fusobacteriia</taxon>
        <taxon>Fusobacteriales</taxon>
        <taxon>Fusobacteriaceae</taxon>
        <taxon>Fusobacterium</taxon>
    </lineage>
</organism>
<evidence type="ECO:0000313" key="1">
    <source>
        <dbReference type="EMBL" id="EFG28534.2"/>
    </source>
</evidence>